<dbReference type="GeneID" id="84590902"/>
<gene>
    <name evidence="1" type="ORF">An04g05020</name>
</gene>
<name>A0AAJ8BQH3_ASPNG</name>
<dbReference type="AlphaFoldDB" id="A0AAJ8BQH3"/>
<organism evidence="1">
    <name type="scientific">Aspergillus niger</name>
    <dbReference type="NCBI Taxonomy" id="5061"/>
    <lineage>
        <taxon>Eukaryota</taxon>
        <taxon>Fungi</taxon>
        <taxon>Dikarya</taxon>
        <taxon>Ascomycota</taxon>
        <taxon>Pezizomycotina</taxon>
        <taxon>Eurotiomycetes</taxon>
        <taxon>Eurotiomycetidae</taxon>
        <taxon>Eurotiales</taxon>
        <taxon>Aspergillaceae</taxon>
        <taxon>Aspergillus</taxon>
        <taxon>Aspergillus subgen. Circumdati</taxon>
    </lineage>
</organism>
<dbReference type="KEGG" id="ang:An04g05020"/>
<sequence length="148" mass="15971">MGVPPLAPLLDGSFGDTVSKPGLPVCCIAWMYQIRQVKKAGDNGMSDPPLWLGLGSPRQHRIGWQQFLLGRGITLDCLHVLLAVLPTRYADDQVIAGGLPQSQMTRVEYLVTILLVSSLTGANLVSISLWRHYGSHLEPRSAGPDGGN</sequence>
<evidence type="ECO:0000313" key="1">
    <source>
        <dbReference type="RefSeq" id="XP_059600571.1"/>
    </source>
</evidence>
<reference evidence="1" key="1">
    <citation type="submission" date="2025-02" db="EMBL/GenBank/DDBJ databases">
        <authorList>
            <consortium name="NCBI Genome Project"/>
        </authorList>
    </citation>
    <scope>NUCLEOTIDE SEQUENCE</scope>
</reference>
<protein>
    <submittedName>
        <fullName evidence="1">Uncharacterized protein</fullName>
    </submittedName>
</protein>
<dbReference type="RefSeq" id="XP_059600571.1">
    <property type="nucleotide sequence ID" value="XM_059747510.1"/>
</dbReference>
<proteinExistence type="predicted"/>
<reference evidence="1" key="2">
    <citation type="submission" date="2025-08" db="UniProtKB">
        <authorList>
            <consortium name="RefSeq"/>
        </authorList>
    </citation>
    <scope>IDENTIFICATION</scope>
</reference>
<accession>A0AAJ8BQH3</accession>
<dbReference type="VEuPathDB" id="FungiDB:An04g05020"/>